<dbReference type="InterPro" id="IPR010359">
    <property type="entry name" value="IrrE_HExxH"/>
</dbReference>
<comment type="caution">
    <text evidence="4">The sequence shown here is derived from an EMBL/GenBank/DDBJ whole genome shotgun (WGS) entry which is preliminary data.</text>
</comment>
<dbReference type="Pfam" id="PF08401">
    <property type="entry name" value="ArdcN"/>
    <property type="match status" value="1"/>
</dbReference>
<dbReference type="Pfam" id="PF18840">
    <property type="entry name" value="LPD25"/>
    <property type="match status" value="1"/>
</dbReference>
<organism evidence="4 5">
    <name type="scientific">Siminovitchia sediminis</name>
    <dbReference type="NCBI Taxonomy" id="1274353"/>
    <lineage>
        <taxon>Bacteria</taxon>
        <taxon>Bacillati</taxon>
        <taxon>Bacillota</taxon>
        <taxon>Bacilli</taxon>
        <taxon>Bacillales</taxon>
        <taxon>Bacillaceae</taxon>
        <taxon>Siminovitchia</taxon>
    </lineage>
</organism>
<feature type="domain" description="IrrE N-terminal-like" evidence="1">
    <location>
        <begin position="182"/>
        <end position="260"/>
    </location>
</feature>
<name>A0ABW4KK30_9BACI</name>
<evidence type="ECO:0000259" key="1">
    <source>
        <dbReference type="Pfam" id="PF06114"/>
    </source>
</evidence>
<reference evidence="5" key="1">
    <citation type="journal article" date="2019" name="Int. J. Syst. Evol. Microbiol.">
        <title>The Global Catalogue of Microorganisms (GCM) 10K type strain sequencing project: providing services to taxonomists for standard genome sequencing and annotation.</title>
        <authorList>
            <consortium name="The Broad Institute Genomics Platform"/>
            <consortium name="The Broad Institute Genome Sequencing Center for Infectious Disease"/>
            <person name="Wu L."/>
            <person name="Ma J."/>
        </authorList>
    </citation>
    <scope>NUCLEOTIDE SEQUENCE [LARGE SCALE GENOMIC DNA]</scope>
    <source>
        <strain evidence="5">CGMCC 1.12295</strain>
    </source>
</reference>
<dbReference type="InterPro" id="IPR013610">
    <property type="entry name" value="ArdC_N"/>
</dbReference>
<evidence type="ECO:0000313" key="4">
    <source>
        <dbReference type="EMBL" id="MFD1707543.1"/>
    </source>
</evidence>
<keyword evidence="5" id="KW-1185">Reference proteome</keyword>
<dbReference type="Proteomes" id="UP001597301">
    <property type="component" value="Unassembled WGS sequence"/>
</dbReference>
<evidence type="ECO:0000259" key="2">
    <source>
        <dbReference type="Pfam" id="PF08401"/>
    </source>
</evidence>
<protein>
    <submittedName>
        <fullName evidence="4">LPD25 domain-containing protein</fullName>
    </submittedName>
</protein>
<dbReference type="InterPro" id="IPR041045">
    <property type="entry name" value="LPD25"/>
</dbReference>
<dbReference type="Gene3D" id="1.10.10.2910">
    <property type="match status" value="1"/>
</dbReference>
<feature type="domain" description="Large polyvalent protein associated" evidence="3">
    <location>
        <begin position="444"/>
        <end position="535"/>
    </location>
</feature>
<dbReference type="EMBL" id="JBHUEO010000037">
    <property type="protein sequence ID" value="MFD1707543.1"/>
    <property type="molecule type" value="Genomic_DNA"/>
</dbReference>
<dbReference type="Pfam" id="PF06114">
    <property type="entry name" value="Peptidase_M78"/>
    <property type="match status" value="1"/>
</dbReference>
<proteinExistence type="predicted"/>
<sequence>MGKTKRSNYKRKTWEEKRKEIEDLTSNMEKRITEYFQSPESIKEYLSFMAKFHHYSSNNCSLIESQFMGAQAVGSYKFWKDKGFTVKKGEKGIKVLVPKRTTYFERGGTEVQLKFATREEKEQINQKEIPTYTRTYFDIGHVFDVSQTNATAKDLPDIFPNRWLEGSVENYVSMYQALEKVAEKNGIKIVKPYGELGAAKGVSYTLRKEVALNPRNSELQNVKTLAHELAHAVLHTEETHDQYTTQEKEFQAEMVAYTVSSYFGLDTSEYSLPYLHGWTSGKELKEQERLLKEVRETAHDFISVIEEELIKEREKGKTLSHEKADPYEEALVIQENYRMTSNVVEWENEKFLTYLKSVDEEAYEQFIGYKRMHEREVANNEADILLIKYGHLSNTEERYVSMNELKEITMEKGLDLGNLKKKDFLHVFNDAFKEQYAVVDSNALDRPSILIQWSEASHQLKSNTIMPYAEGNLKMERLEENVREDIGYFKTRYHLLFPKELDDKGKVSVVNMDRLDIGDGYYLNPHHQVRNEKNLSPELWEALENEVMNELLKTEKKDWINMNRKRVIQEMER</sequence>
<gene>
    <name evidence="4" type="ORF">ACFSCZ_12495</name>
</gene>
<evidence type="ECO:0000259" key="3">
    <source>
        <dbReference type="Pfam" id="PF18840"/>
    </source>
</evidence>
<accession>A0ABW4KK30</accession>
<feature type="domain" description="N-terminal" evidence="2">
    <location>
        <begin position="24"/>
        <end position="133"/>
    </location>
</feature>
<evidence type="ECO:0000313" key="5">
    <source>
        <dbReference type="Proteomes" id="UP001597301"/>
    </source>
</evidence>